<feature type="non-terminal residue" evidence="2">
    <location>
        <position position="36"/>
    </location>
</feature>
<sequence length="36" mass="4136">MNGQEVFYLTYTPEDVEGNVQLETGDKINFVIDNNK</sequence>
<comment type="caution">
    <text evidence="2">The sequence shown here is derived from an EMBL/GenBank/DDBJ whole genome shotgun (WGS) entry which is preliminary data.</text>
</comment>
<organism evidence="2 3">
    <name type="scientific">Pan troglodytes</name>
    <name type="common">Chimpanzee</name>
    <dbReference type="NCBI Taxonomy" id="9598"/>
    <lineage>
        <taxon>Eukaryota</taxon>
        <taxon>Metazoa</taxon>
        <taxon>Chordata</taxon>
        <taxon>Craniata</taxon>
        <taxon>Vertebrata</taxon>
        <taxon>Euteleostomi</taxon>
        <taxon>Mammalia</taxon>
        <taxon>Eutheria</taxon>
        <taxon>Euarchontoglires</taxon>
        <taxon>Primates</taxon>
        <taxon>Haplorrhini</taxon>
        <taxon>Catarrhini</taxon>
        <taxon>Hominidae</taxon>
        <taxon>Pan</taxon>
    </lineage>
</organism>
<protein>
    <submittedName>
        <fullName evidence="2">CSDE1 isoform 11</fullName>
    </submittedName>
</protein>
<reference evidence="2 3" key="1">
    <citation type="submission" date="2017-12" db="EMBL/GenBank/DDBJ databases">
        <title>High-resolution comparative analysis of great ape genomes.</title>
        <authorList>
            <person name="Pollen A."/>
            <person name="Hastie A."/>
            <person name="Hormozdiari F."/>
            <person name="Dougherty M."/>
            <person name="Liu R."/>
            <person name="Chaisson M."/>
            <person name="Hoppe E."/>
            <person name="Hill C."/>
            <person name="Pang A."/>
            <person name="Hillier L."/>
            <person name="Baker C."/>
            <person name="Armstrong J."/>
            <person name="Shendure J."/>
            <person name="Paten B."/>
            <person name="Wilson R."/>
            <person name="Chao H."/>
            <person name="Schneider V."/>
            <person name="Ventura M."/>
            <person name="Kronenberg Z."/>
            <person name="Murali S."/>
            <person name="Gordon D."/>
            <person name="Cantsilieris S."/>
            <person name="Munson K."/>
            <person name="Nelson B."/>
            <person name="Raja A."/>
            <person name="Underwood J."/>
            <person name="Diekhans M."/>
            <person name="Fiddes I."/>
            <person name="Haussler D."/>
            <person name="Eichler E."/>
        </authorList>
    </citation>
    <scope>NUCLEOTIDE SEQUENCE [LARGE SCALE GENOMIC DNA]</scope>
    <source>
        <strain evidence="2">Yerkes chimp pedigree #C0471</strain>
    </source>
</reference>
<evidence type="ECO:0000313" key="2">
    <source>
        <dbReference type="EMBL" id="PNI25534.1"/>
    </source>
</evidence>
<dbReference type="AlphaFoldDB" id="A0A2J8JS22"/>
<feature type="domain" description="Cold shock" evidence="1">
    <location>
        <begin position="5"/>
        <end position="36"/>
    </location>
</feature>
<evidence type="ECO:0000259" key="1">
    <source>
        <dbReference type="Pfam" id="PF23456"/>
    </source>
</evidence>
<gene>
    <name evidence="2" type="ORF">CK820_G0044948</name>
</gene>
<accession>A0A2J8JS22</accession>
<name>A0A2J8JS22_PANTR</name>
<dbReference type="Pfam" id="PF23456">
    <property type="entry name" value="CSDE1"/>
    <property type="match status" value="1"/>
</dbReference>
<dbReference type="InterPro" id="IPR056400">
    <property type="entry name" value="CSDE1"/>
</dbReference>
<evidence type="ECO:0000313" key="3">
    <source>
        <dbReference type="Proteomes" id="UP000236370"/>
    </source>
</evidence>
<dbReference type="Proteomes" id="UP000236370">
    <property type="component" value="Unassembled WGS sequence"/>
</dbReference>
<dbReference type="EMBL" id="NBAG03000431">
    <property type="protein sequence ID" value="PNI25534.1"/>
    <property type="molecule type" value="Genomic_DNA"/>
</dbReference>
<proteinExistence type="predicted"/>